<dbReference type="SUPFAM" id="SSF52540">
    <property type="entry name" value="P-loop containing nucleoside triphosphate hydrolases"/>
    <property type="match status" value="1"/>
</dbReference>
<dbReference type="Proteomes" id="UP000199504">
    <property type="component" value="Unassembled WGS sequence"/>
</dbReference>
<keyword evidence="3" id="KW-1185">Reference proteome</keyword>
<gene>
    <name evidence="2" type="ORF">GA0070564_10459</name>
</gene>
<evidence type="ECO:0000313" key="2">
    <source>
        <dbReference type="EMBL" id="SCF19822.1"/>
    </source>
</evidence>
<organism evidence="2 3">
    <name type="scientific">Micromonospora mirobrigensis</name>
    <dbReference type="NCBI Taxonomy" id="262898"/>
    <lineage>
        <taxon>Bacteria</taxon>
        <taxon>Bacillati</taxon>
        <taxon>Actinomycetota</taxon>
        <taxon>Actinomycetes</taxon>
        <taxon>Micromonosporales</taxon>
        <taxon>Micromonosporaceae</taxon>
        <taxon>Micromonospora</taxon>
    </lineage>
</organism>
<dbReference type="Pfam" id="PF13521">
    <property type="entry name" value="AAA_28"/>
    <property type="match status" value="1"/>
</dbReference>
<dbReference type="STRING" id="262898.GA0070564_10459"/>
<sequence>MLDHTRRHVLTGAPGAGKTSLARLLARRGHPVVTEAATDVITRRQRQGCPEPWQEDDFVDLLAREQRRRQRDAGSGGIQLYDRSPLCTLALARYLGRPVTPELAAELVRIRREAVYDRRVFLVEPIGFVAPTAARRIGYAESLAFARVHEQVYVEHGHLLVPVPPGTVAERADLVEWHLRRWAEDSA</sequence>
<accession>A0A1C4YGG7</accession>
<evidence type="ECO:0000259" key="1">
    <source>
        <dbReference type="Pfam" id="PF13521"/>
    </source>
</evidence>
<dbReference type="Gene3D" id="3.40.50.300">
    <property type="entry name" value="P-loop containing nucleotide triphosphate hydrolases"/>
    <property type="match status" value="1"/>
</dbReference>
<evidence type="ECO:0000313" key="3">
    <source>
        <dbReference type="Proteomes" id="UP000199504"/>
    </source>
</evidence>
<proteinExistence type="predicted"/>
<dbReference type="InterPro" id="IPR027417">
    <property type="entry name" value="P-loop_NTPase"/>
</dbReference>
<feature type="domain" description="NadR/Ttd14 AAA" evidence="1">
    <location>
        <begin position="7"/>
        <end position="171"/>
    </location>
</feature>
<dbReference type="InterPro" id="IPR038727">
    <property type="entry name" value="NadR/Ttd14_AAA_dom"/>
</dbReference>
<name>A0A1C4YGG7_9ACTN</name>
<protein>
    <submittedName>
        <fullName evidence="2">Predicted ATPase</fullName>
    </submittedName>
</protein>
<dbReference type="AlphaFoldDB" id="A0A1C4YGG7"/>
<dbReference type="RefSeq" id="WP_091609232.1">
    <property type="nucleotide sequence ID" value="NZ_FMCX01000004.1"/>
</dbReference>
<dbReference type="EMBL" id="FMCX01000004">
    <property type="protein sequence ID" value="SCF19822.1"/>
    <property type="molecule type" value="Genomic_DNA"/>
</dbReference>
<dbReference type="OrthoDB" id="5638848at2"/>
<reference evidence="3" key="1">
    <citation type="submission" date="2016-06" db="EMBL/GenBank/DDBJ databases">
        <authorList>
            <person name="Varghese N."/>
            <person name="Submissions Spin"/>
        </authorList>
    </citation>
    <scope>NUCLEOTIDE SEQUENCE [LARGE SCALE GENOMIC DNA]</scope>
    <source>
        <strain evidence="3">DSM 44830</strain>
    </source>
</reference>